<comment type="caution">
    <text evidence="8">The sequence shown here is derived from an EMBL/GenBank/DDBJ whole genome shotgun (WGS) entry which is preliminary data.</text>
</comment>
<reference evidence="8" key="1">
    <citation type="journal article" date="2021" name="PeerJ">
        <title>Extensive microbial diversity within the chicken gut microbiome revealed by metagenomics and culture.</title>
        <authorList>
            <person name="Gilroy R."/>
            <person name="Ravi A."/>
            <person name="Getino M."/>
            <person name="Pursley I."/>
            <person name="Horton D.L."/>
            <person name="Alikhan N.F."/>
            <person name="Baker D."/>
            <person name="Gharbi K."/>
            <person name="Hall N."/>
            <person name="Watson M."/>
            <person name="Adriaenssens E.M."/>
            <person name="Foster-Nyarko E."/>
            <person name="Jarju S."/>
            <person name="Secka A."/>
            <person name="Antonio M."/>
            <person name="Oren A."/>
            <person name="Chaudhuri R.R."/>
            <person name="La Ragione R."/>
            <person name="Hildebrand F."/>
            <person name="Pallen M.J."/>
        </authorList>
    </citation>
    <scope>NUCLEOTIDE SEQUENCE</scope>
    <source>
        <strain evidence="8">Gambia11-129</strain>
    </source>
</reference>
<dbReference type="InterPro" id="IPR011605">
    <property type="entry name" value="NusB_fam"/>
</dbReference>
<evidence type="ECO:0000256" key="3">
    <source>
        <dbReference type="ARBA" id="ARBA00022884"/>
    </source>
</evidence>
<evidence type="ECO:0000256" key="6">
    <source>
        <dbReference type="HAMAP-Rule" id="MF_00073"/>
    </source>
</evidence>
<keyword evidence="3 6" id="KW-0694">RNA-binding</keyword>
<dbReference type="SUPFAM" id="SSF48013">
    <property type="entry name" value="NusB-like"/>
    <property type="match status" value="1"/>
</dbReference>
<keyword evidence="4 6" id="KW-0805">Transcription regulation</keyword>
<dbReference type="Pfam" id="PF01029">
    <property type="entry name" value="NusB"/>
    <property type="match status" value="1"/>
</dbReference>
<dbReference type="AlphaFoldDB" id="A0A9D1PRI9"/>
<feature type="domain" description="NusB/RsmB/TIM44" evidence="7">
    <location>
        <begin position="1"/>
        <end position="132"/>
    </location>
</feature>
<comment type="function">
    <text evidence="6">Involved in transcription antitermination. Required for transcription of ribosomal RNA (rRNA) genes. Binds specifically to the boxA antiterminator sequence of the ribosomal RNA (rrn) operons.</text>
</comment>
<dbReference type="Proteomes" id="UP000823936">
    <property type="component" value="Unassembled WGS sequence"/>
</dbReference>
<organism evidence="8 9">
    <name type="scientific">Candidatus Ornithospirochaeta avicola</name>
    <dbReference type="NCBI Taxonomy" id="2840896"/>
    <lineage>
        <taxon>Bacteria</taxon>
        <taxon>Pseudomonadati</taxon>
        <taxon>Spirochaetota</taxon>
        <taxon>Spirochaetia</taxon>
        <taxon>Spirochaetales</taxon>
        <taxon>Spirochaetaceae</taxon>
        <taxon>Spirochaetaceae incertae sedis</taxon>
        <taxon>Candidatus Ornithospirochaeta</taxon>
    </lineage>
</organism>
<evidence type="ECO:0000256" key="2">
    <source>
        <dbReference type="ARBA" id="ARBA00022814"/>
    </source>
</evidence>
<dbReference type="GO" id="GO:0005829">
    <property type="term" value="C:cytosol"/>
    <property type="evidence" value="ECO:0007669"/>
    <property type="project" value="TreeGrafter"/>
</dbReference>
<dbReference type="Gene3D" id="1.10.940.10">
    <property type="entry name" value="NusB-like"/>
    <property type="match status" value="1"/>
</dbReference>
<evidence type="ECO:0000313" key="8">
    <source>
        <dbReference type="EMBL" id="HIV98361.1"/>
    </source>
</evidence>
<dbReference type="EMBL" id="DXHU01000005">
    <property type="protein sequence ID" value="HIV98361.1"/>
    <property type="molecule type" value="Genomic_DNA"/>
</dbReference>
<dbReference type="GO" id="GO:0003723">
    <property type="term" value="F:RNA binding"/>
    <property type="evidence" value="ECO:0007669"/>
    <property type="project" value="UniProtKB-UniRule"/>
</dbReference>
<dbReference type="PANTHER" id="PTHR11078">
    <property type="entry name" value="N UTILIZATION SUBSTANCE PROTEIN B-RELATED"/>
    <property type="match status" value="1"/>
</dbReference>
<dbReference type="NCBIfam" id="TIGR01951">
    <property type="entry name" value="nusB"/>
    <property type="match status" value="1"/>
</dbReference>
<evidence type="ECO:0000256" key="1">
    <source>
        <dbReference type="ARBA" id="ARBA00005952"/>
    </source>
</evidence>
<accession>A0A9D1PRI9</accession>
<reference evidence="8" key="2">
    <citation type="submission" date="2021-04" db="EMBL/GenBank/DDBJ databases">
        <authorList>
            <person name="Gilroy R."/>
        </authorList>
    </citation>
    <scope>NUCLEOTIDE SEQUENCE</scope>
    <source>
        <strain evidence="8">Gambia11-129</strain>
    </source>
</reference>
<keyword evidence="2 6" id="KW-0889">Transcription antitermination</keyword>
<protein>
    <recommendedName>
        <fullName evidence="6">Transcription antitermination protein NusB</fullName>
    </recommendedName>
    <alternativeName>
        <fullName evidence="6">Antitermination factor NusB</fullName>
    </alternativeName>
</protein>
<keyword evidence="5 6" id="KW-0804">Transcription</keyword>
<comment type="similarity">
    <text evidence="1 6">Belongs to the NusB family.</text>
</comment>
<evidence type="ECO:0000313" key="9">
    <source>
        <dbReference type="Proteomes" id="UP000823936"/>
    </source>
</evidence>
<dbReference type="InterPro" id="IPR006027">
    <property type="entry name" value="NusB_RsmB_TIM44"/>
</dbReference>
<proteinExistence type="inferred from homology"/>
<dbReference type="PANTHER" id="PTHR11078:SF3">
    <property type="entry name" value="ANTITERMINATION NUSB DOMAIN-CONTAINING PROTEIN"/>
    <property type="match status" value="1"/>
</dbReference>
<dbReference type="GO" id="GO:0006353">
    <property type="term" value="P:DNA-templated transcription termination"/>
    <property type="evidence" value="ECO:0007669"/>
    <property type="project" value="UniProtKB-UniRule"/>
</dbReference>
<evidence type="ECO:0000259" key="7">
    <source>
        <dbReference type="Pfam" id="PF01029"/>
    </source>
</evidence>
<dbReference type="InterPro" id="IPR035926">
    <property type="entry name" value="NusB-like_sf"/>
</dbReference>
<dbReference type="GO" id="GO:0031564">
    <property type="term" value="P:transcription antitermination"/>
    <property type="evidence" value="ECO:0007669"/>
    <property type="project" value="UniProtKB-KW"/>
</dbReference>
<evidence type="ECO:0000256" key="5">
    <source>
        <dbReference type="ARBA" id="ARBA00023163"/>
    </source>
</evidence>
<gene>
    <name evidence="6 8" type="primary">nusB</name>
    <name evidence="8" type="ORF">IAB12_01095</name>
</gene>
<name>A0A9D1PRI9_9SPIO</name>
<sequence>MTARSIALQALYSLDFNNELDDDLDLTVFPGMTEEEMDALDEEAKTFARLLILGTVENRSQIDQIIRKYSINRPLEKINIVDRNVLRLSLYQLLYVKDTHPTIIIDQAVKLSQSFSNDVSYKFINGLLDTYVKENIHD</sequence>
<evidence type="ECO:0000256" key="4">
    <source>
        <dbReference type="ARBA" id="ARBA00023015"/>
    </source>
</evidence>
<dbReference type="HAMAP" id="MF_00073">
    <property type="entry name" value="NusB"/>
    <property type="match status" value="1"/>
</dbReference>